<protein>
    <recommendedName>
        <fullName evidence="3">Putative plant transposon protein domain-containing protein</fullName>
    </recommendedName>
</protein>
<keyword evidence="1" id="KW-0175">Coiled coil</keyword>
<dbReference type="Proteomes" id="UP001341840">
    <property type="component" value="Unassembled WGS sequence"/>
</dbReference>
<evidence type="ECO:0000256" key="2">
    <source>
        <dbReference type="SAM" id="MobiDB-lite"/>
    </source>
</evidence>
<evidence type="ECO:0000259" key="3">
    <source>
        <dbReference type="Pfam" id="PF20167"/>
    </source>
</evidence>
<sequence>MRGWRRLRKPRAKISKVLIQEFYANVVRTEAEIASGEDYPYMSSVRGVPVDFSAAKIREVLKICFLTPGVETDFKTRQMEDQRLDEVIRDICMQGARWKMSTSQPDQPIQLKRQDLTPLARGWAEFIIHSIIPIGNKSEITVARVVLIHSIIKGHDVRVEELITDNIAIIAEAAQGRSKLSFSSTIFRLCKEAGISMAEFRNTEFIPVAKPITAKVMTTTRGRNNNSNLPQDQHMEEEEEQWQHNDNDVENEFINHEEHEQPEANFEDAYQEQQQEFQQFQDQQQQYFQQMNERFSNMQVQQMQFFKNMQKTQTQYLGELKALKTKQNEMHTQQNNFYHQIKKEQGDLAKEIEEIKKFQVNQTLMGFRASPLDKMEERIHETRNEIIEMRGQIKEWTKNASAREAYCCWARQQANPNLVPIPACEIAKFVHNNAAKKRNICHGALKNFEQRGPSQPSQPSNPTDIFMEDAEKES</sequence>
<dbReference type="Pfam" id="PF20167">
    <property type="entry name" value="Transposase_32"/>
    <property type="match status" value="1"/>
</dbReference>
<evidence type="ECO:0000256" key="1">
    <source>
        <dbReference type="SAM" id="Coils"/>
    </source>
</evidence>
<dbReference type="EMBL" id="JASCZI010212433">
    <property type="protein sequence ID" value="MED6199440.1"/>
    <property type="molecule type" value="Genomic_DNA"/>
</dbReference>
<feature type="region of interest" description="Disordered" evidence="2">
    <location>
        <begin position="449"/>
        <end position="474"/>
    </location>
</feature>
<dbReference type="InterPro" id="IPR046796">
    <property type="entry name" value="Transposase_32_dom"/>
</dbReference>
<comment type="caution">
    <text evidence="4">The sequence shown here is derived from an EMBL/GenBank/DDBJ whole genome shotgun (WGS) entry which is preliminary data.</text>
</comment>
<organism evidence="4 5">
    <name type="scientific">Stylosanthes scabra</name>
    <dbReference type="NCBI Taxonomy" id="79078"/>
    <lineage>
        <taxon>Eukaryota</taxon>
        <taxon>Viridiplantae</taxon>
        <taxon>Streptophyta</taxon>
        <taxon>Embryophyta</taxon>
        <taxon>Tracheophyta</taxon>
        <taxon>Spermatophyta</taxon>
        <taxon>Magnoliopsida</taxon>
        <taxon>eudicotyledons</taxon>
        <taxon>Gunneridae</taxon>
        <taxon>Pentapetalae</taxon>
        <taxon>rosids</taxon>
        <taxon>fabids</taxon>
        <taxon>Fabales</taxon>
        <taxon>Fabaceae</taxon>
        <taxon>Papilionoideae</taxon>
        <taxon>50 kb inversion clade</taxon>
        <taxon>dalbergioids sensu lato</taxon>
        <taxon>Dalbergieae</taxon>
        <taxon>Pterocarpus clade</taxon>
        <taxon>Stylosanthes</taxon>
    </lineage>
</organism>
<feature type="compositionally biased region" description="Polar residues" evidence="2">
    <location>
        <begin position="452"/>
        <end position="463"/>
    </location>
</feature>
<evidence type="ECO:0000313" key="5">
    <source>
        <dbReference type="Proteomes" id="UP001341840"/>
    </source>
</evidence>
<accession>A0ABU6XN25</accession>
<keyword evidence="5" id="KW-1185">Reference proteome</keyword>
<feature type="coiled-coil region" evidence="1">
    <location>
        <begin position="341"/>
        <end position="399"/>
    </location>
</feature>
<reference evidence="4 5" key="1">
    <citation type="journal article" date="2023" name="Plants (Basel)">
        <title>Bridging the Gap: Combining Genomics and Transcriptomics Approaches to Understand Stylosanthes scabra, an Orphan Legume from the Brazilian Caatinga.</title>
        <authorList>
            <person name="Ferreira-Neto J.R.C."/>
            <person name="da Silva M.D."/>
            <person name="Binneck E."/>
            <person name="de Melo N.F."/>
            <person name="da Silva R.H."/>
            <person name="de Melo A.L.T.M."/>
            <person name="Pandolfi V."/>
            <person name="Bustamante F.O."/>
            <person name="Brasileiro-Vidal A.C."/>
            <person name="Benko-Iseppon A.M."/>
        </authorList>
    </citation>
    <scope>NUCLEOTIDE SEQUENCE [LARGE SCALE GENOMIC DNA]</scope>
    <source>
        <tissue evidence="4">Leaves</tissue>
    </source>
</reference>
<gene>
    <name evidence="4" type="ORF">PIB30_076003</name>
</gene>
<name>A0ABU6XN25_9FABA</name>
<evidence type="ECO:0000313" key="4">
    <source>
        <dbReference type="EMBL" id="MED6199440.1"/>
    </source>
</evidence>
<feature type="domain" description="Putative plant transposon protein" evidence="3">
    <location>
        <begin position="2"/>
        <end position="195"/>
    </location>
</feature>
<proteinExistence type="predicted"/>
<feature type="coiled-coil region" evidence="1">
    <location>
        <begin position="263"/>
        <end position="290"/>
    </location>
</feature>